<organism evidence="1 2">
    <name type="scientific">Phytophthora palmivora</name>
    <dbReference type="NCBI Taxonomy" id="4796"/>
    <lineage>
        <taxon>Eukaryota</taxon>
        <taxon>Sar</taxon>
        <taxon>Stramenopiles</taxon>
        <taxon>Oomycota</taxon>
        <taxon>Peronosporomycetes</taxon>
        <taxon>Peronosporales</taxon>
        <taxon>Peronosporaceae</taxon>
        <taxon>Phytophthora</taxon>
    </lineage>
</organism>
<dbReference type="EMBL" id="NCKW01005589">
    <property type="protein sequence ID" value="POM72650.1"/>
    <property type="molecule type" value="Genomic_DNA"/>
</dbReference>
<accession>A0A2P4Y4B4</accession>
<dbReference type="Pfam" id="PF13692">
    <property type="entry name" value="Glyco_trans_1_4"/>
    <property type="match status" value="1"/>
</dbReference>
<evidence type="ECO:0000313" key="1">
    <source>
        <dbReference type="EMBL" id="POM72650.1"/>
    </source>
</evidence>
<name>A0A2P4Y4B4_9STRA</name>
<dbReference type="SUPFAM" id="SSF53756">
    <property type="entry name" value="UDP-Glycosyltransferase/glycogen phosphorylase"/>
    <property type="match status" value="1"/>
</dbReference>
<sequence length="493" mass="56368">MKDPALRQGWLRGFLAALLGLSALTLVLETFSLQFIENRDIDVDEDVNVELPAWMQSEDEVPIVDRLHLSLLHEACVKNRDAVIPWQYASPLENHQRLNATADNTDELINRNDTNLLDKLRRCPDIDIFLPLGLRGNGYCEDAVAYAKYLDSRLLPMWVLETKFYDPDLGRDVDYFDLCPKTPMIFFNHYWDGVPESPRWPKTKPVYLMPNIEMIELTPSHYWGVDAVLCKTNVCYDRVTRWYVENGSPRNAKVFYTKHTSSDQAEFARQRLGNDSIAPKDFSNVKFIHTAGTSVWKGTRELVDCWVMSSGLPHLDVYIDDSSYNFLFPHTYQRRLDRARSSVHIKRGMLEPQDFSKLTAESAFFMCPSRSEGYGHYINQARASGGVVITTDAHPMNELIVSSEMGVLVPAKTQHDPKMLLGGKFRGEHGLKDANGLLVRYNSRGLCKAVRDFISSTTTEQRAAMGARARQQYHQDTKFFASSMQELREFARS</sequence>
<dbReference type="Gene3D" id="3.40.50.2000">
    <property type="entry name" value="Glycogen Phosphorylase B"/>
    <property type="match status" value="1"/>
</dbReference>
<proteinExistence type="predicted"/>
<dbReference type="AlphaFoldDB" id="A0A2P4Y4B4"/>
<reference evidence="1 2" key="1">
    <citation type="journal article" date="2017" name="Genome Biol. Evol.">
        <title>Phytophthora megakarya and P. palmivora, closely related causal agents of cacao black pod rot, underwent increases in genome sizes and gene numbers by different mechanisms.</title>
        <authorList>
            <person name="Ali S.S."/>
            <person name="Shao J."/>
            <person name="Lary D.J."/>
            <person name="Kronmiller B."/>
            <person name="Shen D."/>
            <person name="Strem M.D."/>
            <person name="Amoako-Attah I."/>
            <person name="Akrofi A.Y."/>
            <person name="Begoude B.A."/>
            <person name="Ten Hoopen G.M."/>
            <person name="Coulibaly K."/>
            <person name="Kebe B.I."/>
            <person name="Melnick R.L."/>
            <person name="Guiltinan M.J."/>
            <person name="Tyler B.M."/>
            <person name="Meinhardt L.W."/>
            <person name="Bailey B.A."/>
        </authorList>
    </citation>
    <scope>NUCLEOTIDE SEQUENCE [LARGE SCALE GENOMIC DNA]</scope>
    <source>
        <strain evidence="2">sbr112.9</strain>
    </source>
</reference>
<protein>
    <submittedName>
        <fullName evidence="1">Uncharacterized protein</fullName>
    </submittedName>
</protein>
<dbReference type="OrthoDB" id="2100592at2759"/>
<gene>
    <name evidence="1" type="ORF">PHPALM_10599</name>
</gene>
<comment type="caution">
    <text evidence="1">The sequence shown here is derived from an EMBL/GenBank/DDBJ whole genome shotgun (WGS) entry which is preliminary data.</text>
</comment>
<keyword evidence="2" id="KW-1185">Reference proteome</keyword>
<evidence type="ECO:0000313" key="2">
    <source>
        <dbReference type="Proteomes" id="UP000237271"/>
    </source>
</evidence>
<dbReference type="Proteomes" id="UP000237271">
    <property type="component" value="Unassembled WGS sequence"/>
</dbReference>